<name>A0A3N6P5I8_9CYAN</name>
<evidence type="ECO:0000256" key="3">
    <source>
        <dbReference type="PROSITE-ProRule" id="PRU00339"/>
    </source>
</evidence>
<dbReference type="Gene3D" id="1.25.40.10">
    <property type="entry name" value="Tetratricopeptide repeat domain"/>
    <property type="match status" value="1"/>
</dbReference>
<dbReference type="OrthoDB" id="468563at2"/>
<keyword evidence="2 3" id="KW-0802">TPR repeat</keyword>
<dbReference type="PANTHER" id="PTHR44858">
    <property type="entry name" value="TETRATRICOPEPTIDE REPEAT PROTEIN 6"/>
    <property type="match status" value="1"/>
</dbReference>
<organism evidence="4 5">
    <name type="scientific">Okeania hirsuta</name>
    <dbReference type="NCBI Taxonomy" id="1458930"/>
    <lineage>
        <taxon>Bacteria</taxon>
        <taxon>Bacillati</taxon>
        <taxon>Cyanobacteriota</taxon>
        <taxon>Cyanophyceae</taxon>
        <taxon>Oscillatoriophycideae</taxon>
        <taxon>Oscillatoriales</taxon>
        <taxon>Microcoleaceae</taxon>
        <taxon>Okeania</taxon>
    </lineage>
</organism>
<proteinExistence type="predicted"/>
<dbReference type="InterPro" id="IPR011990">
    <property type="entry name" value="TPR-like_helical_dom_sf"/>
</dbReference>
<dbReference type="PANTHER" id="PTHR44858:SF1">
    <property type="entry name" value="UDP-N-ACETYLGLUCOSAMINE--PEPTIDE N-ACETYLGLUCOSAMINYLTRANSFERASE SPINDLY-RELATED"/>
    <property type="match status" value="1"/>
</dbReference>
<evidence type="ECO:0000313" key="4">
    <source>
        <dbReference type="EMBL" id="RQH29547.1"/>
    </source>
</evidence>
<feature type="repeat" description="TPR" evidence="3">
    <location>
        <begin position="3"/>
        <end position="36"/>
    </location>
</feature>
<accession>A0A3N6P5I8</accession>
<gene>
    <name evidence="4" type="ORF">D5R40_24700</name>
</gene>
<evidence type="ECO:0000313" key="5">
    <source>
        <dbReference type="Proteomes" id="UP000269154"/>
    </source>
</evidence>
<dbReference type="SUPFAM" id="SSF48452">
    <property type="entry name" value="TPR-like"/>
    <property type="match status" value="1"/>
</dbReference>
<feature type="repeat" description="TPR" evidence="3">
    <location>
        <begin position="71"/>
        <end position="104"/>
    </location>
</feature>
<comment type="caution">
    <text evidence="4">The sequence shown here is derived from an EMBL/GenBank/DDBJ whole genome shotgun (WGS) entry which is preliminary data.</text>
</comment>
<dbReference type="PROSITE" id="PS50293">
    <property type="entry name" value="TPR_REGION"/>
    <property type="match status" value="1"/>
</dbReference>
<keyword evidence="1" id="KW-0677">Repeat</keyword>
<evidence type="ECO:0000256" key="1">
    <source>
        <dbReference type="ARBA" id="ARBA00022737"/>
    </source>
</evidence>
<feature type="repeat" description="TPR" evidence="3">
    <location>
        <begin position="37"/>
        <end position="70"/>
    </location>
</feature>
<dbReference type="InterPro" id="IPR050498">
    <property type="entry name" value="Ycf3"/>
</dbReference>
<dbReference type="AlphaFoldDB" id="A0A3N6P5I8"/>
<evidence type="ECO:0000256" key="2">
    <source>
        <dbReference type="ARBA" id="ARBA00022803"/>
    </source>
</evidence>
<sequence>MSAGQLLKQANRLKREGRLDEAIALYHQAIKINPNFAWAYNNLGDALVKQGNLEGAVVEYRKAIETNPNSAWFYINLGRLFIQQGGFEEAINYFKQAVLSKNNLLCELNGKHEGCASNLSAPTINGELFPENLHFPEETNSQWQFGDLDNLAKLTPETLSNQPERAKVAVFVAIAHLYQGDIQAAQDCIGLALDWGLSEQSISQMIVSGLHKWFGCSATFTGVRNSWYIGDWEALVQLDKADLFQRPERAKLALLVATGYQQLGNINALRRCTDLALEWGCSHNLVYRVLTSGIYNLLGRGAAVARRYKLSLKYFKLAFAVMEIANNPQRTLLKSRVKKQIGQISSLNTQRVINLVLNSDK</sequence>
<keyword evidence="5" id="KW-1185">Reference proteome</keyword>
<dbReference type="SMART" id="SM00028">
    <property type="entry name" value="TPR"/>
    <property type="match status" value="3"/>
</dbReference>
<dbReference type="InterPro" id="IPR019734">
    <property type="entry name" value="TPR_rpt"/>
</dbReference>
<dbReference type="EMBL" id="RCBY01000192">
    <property type="protein sequence ID" value="RQH29547.1"/>
    <property type="molecule type" value="Genomic_DNA"/>
</dbReference>
<dbReference type="Pfam" id="PF13431">
    <property type="entry name" value="TPR_17"/>
    <property type="match status" value="1"/>
</dbReference>
<dbReference type="PROSITE" id="PS50005">
    <property type="entry name" value="TPR"/>
    <property type="match status" value="3"/>
</dbReference>
<dbReference type="Pfam" id="PF13414">
    <property type="entry name" value="TPR_11"/>
    <property type="match status" value="1"/>
</dbReference>
<protein>
    <submittedName>
        <fullName evidence="4">Tetratricopeptide repeat protein</fullName>
    </submittedName>
</protein>
<dbReference type="Proteomes" id="UP000269154">
    <property type="component" value="Unassembled WGS sequence"/>
</dbReference>
<reference evidence="4 5" key="1">
    <citation type="journal article" date="2018" name="ACS Chem. Biol.">
        <title>Ketoreductase domain dysfunction expands chemodiversity: malyngamide biosynthesis in the cyanobacterium Okeania hirsuta.</title>
        <authorList>
            <person name="Moss N.A."/>
            <person name="Leao T."/>
            <person name="Rankin M."/>
            <person name="McCullough T.M."/>
            <person name="Qu P."/>
            <person name="Korobeynikov A."/>
            <person name="Smith J.L."/>
            <person name="Gerwick L."/>
            <person name="Gerwick W.H."/>
        </authorList>
    </citation>
    <scope>NUCLEOTIDE SEQUENCE [LARGE SCALE GENOMIC DNA]</scope>
    <source>
        <strain evidence="4 5">PAB10Feb10-1</strain>
    </source>
</reference>